<comment type="subcellular location">
    <subcellularLocation>
        <location evidence="1">Cell membrane</location>
        <topology evidence="1">Multi-pass membrane protein</topology>
    </subcellularLocation>
</comment>
<dbReference type="NCBIfam" id="TIGR02868">
    <property type="entry name" value="CydC"/>
    <property type="match status" value="1"/>
</dbReference>
<comment type="caution">
    <text evidence="10">The sequence shown here is derived from an EMBL/GenBank/DDBJ whole genome shotgun (WGS) entry which is preliminary data.</text>
</comment>
<dbReference type="RefSeq" id="WP_057788367.1">
    <property type="nucleotide sequence ID" value="NZ_JQCD01000030.1"/>
</dbReference>
<evidence type="ECO:0000256" key="4">
    <source>
        <dbReference type="ARBA" id="ARBA00022840"/>
    </source>
</evidence>
<dbReference type="GO" id="GO:0015421">
    <property type="term" value="F:ABC-type oligopeptide transporter activity"/>
    <property type="evidence" value="ECO:0007669"/>
    <property type="project" value="TreeGrafter"/>
</dbReference>
<dbReference type="Proteomes" id="UP000051673">
    <property type="component" value="Unassembled WGS sequence"/>
</dbReference>
<keyword evidence="6 7" id="KW-0472">Membrane</keyword>
<gene>
    <name evidence="10" type="ORF">IV67_GL000798</name>
</gene>
<evidence type="ECO:0000259" key="8">
    <source>
        <dbReference type="PROSITE" id="PS50893"/>
    </source>
</evidence>
<dbReference type="InterPro" id="IPR036640">
    <property type="entry name" value="ABC1_TM_sf"/>
</dbReference>
<feature type="transmembrane region" description="Helical" evidence="7">
    <location>
        <begin position="23"/>
        <end position="50"/>
    </location>
</feature>
<dbReference type="AlphaFoldDB" id="A0A0R2JFU6"/>
<accession>A0A0R2JFU6</accession>
<keyword evidence="11" id="KW-1185">Reference proteome</keyword>
<evidence type="ECO:0000259" key="9">
    <source>
        <dbReference type="PROSITE" id="PS50929"/>
    </source>
</evidence>
<dbReference type="OrthoDB" id="9802264at2"/>
<dbReference type="STRING" id="1620.IV67_GL000798"/>
<dbReference type="EMBL" id="JQCD01000030">
    <property type="protein sequence ID" value="KRN76223.1"/>
    <property type="molecule type" value="Genomic_DNA"/>
</dbReference>
<dbReference type="PROSITE" id="PS50929">
    <property type="entry name" value="ABC_TM1F"/>
    <property type="match status" value="1"/>
</dbReference>
<dbReference type="PROSITE" id="PS00211">
    <property type="entry name" value="ABC_TRANSPORTER_1"/>
    <property type="match status" value="1"/>
</dbReference>
<dbReference type="InterPro" id="IPR003439">
    <property type="entry name" value="ABC_transporter-like_ATP-bd"/>
</dbReference>
<dbReference type="GO" id="GO:0034775">
    <property type="term" value="P:glutathione transmembrane transport"/>
    <property type="evidence" value="ECO:0007669"/>
    <property type="project" value="InterPro"/>
</dbReference>
<organism evidence="10 11">
    <name type="scientific">Weissella minor</name>
    <dbReference type="NCBI Taxonomy" id="1620"/>
    <lineage>
        <taxon>Bacteria</taxon>
        <taxon>Bacillati</taxon>
        <taxon>Bacillota</taxon>
        <taxon>Bacilli</taxon>
        <taxon>Lactobacillales</taxon>
        <taxon>Lactobacillaceae</taxon>
        <taxon>Weissella</taxon>
    </lineage>
</organism>
<dbReference type="Gene3D" id="3.40.50.300">
    <property type="entry name" value="P-loop containing nucleotide triphosphate hydrolases"/>
    <property type="match status" value="1"/>
</dbReference>
<dbReference type="SUPFAM" id="SSF90123">
    <property type="entry name" value="ABC transporter transmembrane region"/>
    <property type="match status" value="1"/>
</dbReference>
<keyword evidence="4" id="KW-0067">ATP-binding</keyword>
<feature type="transmembrane region" description="Helical" evidence="7">
    <location>
        <begin position="165"/>
        <end position="188"/>
    </location>
</feature>
<evidence type="ECO:0000256" key="3">
    <source>
        <dbReference type="ARBA" id="ARBA00022741"/>
    </source>
</evidence>
<dbReference type="Pfam" id="PF00005">
    <property type="entry name" value="ABC_tran"/>
    <property type="match status" value="1"/>
</dbReference>
<dbReference type="InterPro" id="IPR003593">
    <property type="entry name" value="AAA+_ATPase"/>
</dbReference>
<keyword evidence="5 7" id="KW-1133">Transmembrane helix</keyword>
<dbReference type="InterPro" id="IPR014223">
    <property type="entry name" value="ABC_CydC/D"/>
</dbReference>
<dbReference type="GO" id="GO:0045454">
    <property type="term" value="P:cell redox homeostasis"/>
    <property type="evidence" value="ECO:0007669"/>
    <property type="project" value="InterPro"/>
</dbReference>
<dbReference type="PATRIC" id="fig|1620.3.peg.813"/>
<dbReference type="InterPro" id="IPR039421">
    <property type="entry name" value="Type_1_exporter"/>
</dbReference>
<feature type="transmembrane region" description="Helical" evidence="7">
    <location>
        <begin position="257"/>
        <end position="275"/>
    </location>
</feature>
<evidence type="ECO:0000313" key="11">
    <source>
        <dbReference type="Proteomes" id="UP000051673"/>
    </source>
</evidence>
<sequence length="581" mass="65059">MHDFWETIKHDHWVFPYLKKYKALLALIIFLGFMTFFCGGALMFTSGYLISRSAQKPENILLVYAPIVLTRAFGIGRPSFRYAERLTSHNWVLRIVSVFRKRLYEIVESGTKSIYARVQTGEMFNLMANDLFKIENMYLRVIFPSIIGWLLYIVGSIALGVFSPIAALIVLLVLGLNTIVLPLITLAIMGQRDAQQKQVESHIYTDLTDSVMGLQDWILAGRTDELVQRQENDFKRLGTLQTKDDHFDWWRNFTSEIIIGVVALILIIFATITFGHSQLGVNWIAAFGLVLFPITDALSSISQGFGELPRYTDSIKRLNDMDQQSQSEQNQQLSQVEAPIANEIKLNAVNFAYANSEAIFKDLNLTIAAGEHLAVLGQSGAGKSTLLKLILGDETPTNGNITIGGVNVGQLQEHRAEIVSVLDQQPYLFDTTVSNNLKLGKLHATDTELWDVLEKVNLKNLVAQLPEKLDTPMTEAGKRFSGGEKQRFALARILLQDTPIVILDEPTVGLDPITELNVLQTIFETLQDKTLVWVTHHLTGVELVDQVIFIEDQGISLAGTPEDLLNQSERFASLLVMDHGI</sequence>
<keyword evidence="3" id="KW-0547">Nucleotide-binding</keyword>
<dbReference type="GO" id="GO:0005886">
    <property type="term" value="C:plasma membrane"/>
    <property type="evidence" value="ECO:0007669"/>
    <property type="project" value="UniProtKB-SubCell"/>
</dbReference>
<dbReference type="PANTHER" id="PTHR43394:SF1">
    <property type="entry name" value="ATP-BINDING CASSETTE SUB-FAMILY B MEMBER 10, MITOCHONDRIAL"/>
    <property type="match status" value="1"/>
</dbReference>
<reference evidence="10 11" key="1">
    <citation type="journal article" date="2015" name="Genome Announc.">
        <title>Expanding the biotechnology potential of lactobacilli through comparative genomics of 213 strains and associated genera.</title>
        <authorList>
            <person name="Sun Z."/>
            <person name="Harris H.M."/>
            <person name="McCann A."/>
            <person name="Guo C."/>
            <person name="Argimon S."/>
            <person name="Zhang W."/>
            <person name="Yang X."/>
            <person name="Jeffery I.B."/>
            <person name="Cooney J.C."/>
            <person name="Kagawa T.F."/>
            <person name="Liu W."/>
            <person name="Song Y."/>
            <person name="Salvetti E."/>
            <person name="Wrobel A."/>
            <person name="Rasinkangas P."/>
            <person name="Parkhill J."/>
            <person name="Rea M.C."/>
            <person name="O'Sullivan O."/>
            <person name="Ritari J."/>
            <person name="Douillard F.P."/>
            <person name="Paul Ross R."/>
            <person name="Yang R."/>
            <person name="Briner A.E."/>
            <person name="Felis G.E."/>
            <person name="de Vos W.M."/>
            <person name="Barrangou R."/>
            <person name="Klaenhammer T.R."/>
            <person name="Caufield P.W."/>
            <person name="Cui Y."/>
            <person name="Zhang H."/>
            <person name="O'Toole P.W."/>
        </authorList>
    </citation>
    <scope>NUCLEOTIDE SEQUENCE [LARGE SCALE GENOMIC DNA]</scope>
    <source>
        <strain evidence="10 11">DSM 20014</strain>
    </source>
</reference>
<dbReference type="GO" id="GO:0016887">
    <property type="term" value="F:ATP hydrolysis activity"/>
    <property type="evidence" value="ECO:0007669"/>
    <property type="project" value="InterPro"/>
</dbReference>
<feature type="domain" description="ABC transmembrane type-1" evidence="9">
    <location>
        <begin position="26"/>
        <end position="310"/>
    </location>
</feature>
<feature type="transmembrane region" description="Helical" evidence="7">
    <location>
        <begin position="137"/>
        <end position="159"/>
    </location>
</feature>
<feature type="domain" description="ABC transporter" evidence="8">
    <location>
        <begin position="344"/>
        <end position="577"/>
    </location>
</feature>
<evidence type="ECO:0000256" key="6">
    <source>
        <dbReference type="ARBA" id="ARBA00023136"/>
    </source>
</evidence>
<dbReference type="PANTHER" id="PTHR43394">
    <property type="entry name" value="ATP-DEPENDENT PERMEASE MDL1, MITOCHONDRIAL"/>
    <property type="match status" value="1"/>
</dbReference>
<name>A0A0R2JFU6_9LACO</name>
<dbReference type="GO" id="GO:0005524">
    <property type="term" value="F:ATP binding"/>
    <property type="evidence" value="ECO:0007669"/>
    <property type="project" value="UniProtKB-KW"/>
</dbReference>
<evidence type="ECO:0000256" key="1">
    <source>
        <dbReference type="ARBA" id="ARBA00004651"/>
    </source>
</evidence>
<protein>
    <submittedName>
        <fullName evidence="10">Abc superfamily atp binding cassette transporter, abc membrane protein</fullName>
    </submittedName>
</protein>
<dbReference type="SUPFAM" id="SSF52540">
    <property type="entry name" value="P-loop containing nucleoside triphosphate hydrolases"/>
    <property type="match status" value="1"/>
</dbReference>
<keyword evidence="2 7" id="KW-0812">Transmembrane</keyword>
<dbReference type="InterPro" id="IPR011527">
    <property type="entry name" value="ABC1_TM_dom"/>
</dbReference>
<dbReference type="InterPro" id="IPR027417">
    <property type="entry name" value="P-loop_NTPase"/>
</dbReference>
<evidence type="ECO:0000256" key="2">
    <source>
        <dbReference type="ARBA" id="ARBA00022692"/>
    </source>
</evidence>
<dbReference type="PROSITE" id="PS50893">
    <property type="entry name" value="ABC_TRANSPORTER_2"/>
    <property type="match status" value="1"/>
</dbReference>
<dbReference type="Gene3D" id="1.20.1560.10">
    <property type="entry name" value="ABC transporter type 1, transmembrane domain"/>
    <property type="match status" value="1"/>
</dbReference>
<proteinExistence type="predicted"/>
<dbReference type="SMART" id="SM00382">
    <property type="entry name" value="AAA"/>
    <property type="match status" value="1"/>
</dbReference>
<evidence type="ECO:0000313" key="10">
    <source>
        <dbReference type="EMBL" id="KRN76223.1"/>
    </source>
</evidence>
<evidence type="ECO:0000256" key="5">
    <source>
        <dbReference type="ARBA" id="ARBA00022989"/>
    </source>
</evidence>
<evidence type="ECO:0000256" key="7">
    <source>
        <dbReference type="SAM" id="Phobius"/>
    </source>
</evidence>
<dbReference type="InterPro" id="IPR017871">
    <property type="entry name" value="ABC_transporter-like_CS"/>
</dbReference>